<evidence type="ECO:0000313" key="4">
    <source>
        <dbReference type="Proteomes" id="UP000291469"/>
    </source>
</evidence>
<keyword evidence="4" id="KW-1185">Reference proteome</keyword>
<reference evidence="3 4" key="1">
    <citation type="submission" date="2019-01" db="EMBL/GenBank/DDBJ databases">
        <title>Egibacter rhizosphaerae EGI 80759T.</title>
        <authorList>
            <person name="Chen D.-D."/>
            <person name="Tian Y."/>
            <person name="Jiao J.-Y."/>
            <person name="Zhang X.-T."/>
            <person name="Zhang Y.-G."/>
            <person name="Zhang Y."/>
            <person name="Xiao M."/>
            <person name="Shu W.-S."/>
            <person name="Li W.-J."/>
        </authorList>
    </citation>
    <scope>NUCLEOTIDE SEQUENCE [LARGE SCALE GENOMIC DNA]</scope>
    <source>
        <strain evidence="3 4">EGI 80759</strain>
    </source>
</reference>
<protein>
    <submittedName>
        <fullName evidence="3">DUF559 domain-containing protein</fullName>
    </submittedName>
</protein>
<dbReference type="KEGG" id="erz:ER308_07760"/>
<dbReference type="Proteomes" id="UP000291469">
    <property type="component" value="Chromosome"/>
</dbReference>
<organism evidence="3 4">
    <name type="scientific">Egibacter rhizosphaerae</name>
    <dbReference type="NCBI Taxonomy" id="1670831"/>
    <lineage>
        <taxon>Bacteria</taxon>
        <taxon>Bacillati</taxon>
        <taxon>Actinomycetota</taxon>
        <taxon>Nitriliruptoria</taxon>
        <taxon>Egibacterales</taxon>
        <taxon>Egibacteraceae</taxon>
        <taxon>Egibacter</taxon>
    </lineage>
</organism>
<dbReference type="Pfam" id="PF04480">
    <property type="entry name" value="DUF559"/>
    <property type="match status" value="1"/>
</dbReference>
<name>A0A411YE30_9ACTN</name>
<feature type="domain" description="AbiEi antitoxin N-terminal" evidence="2">
    <location>
        <begin position="10"/>
        <end position="50"/>
    </location>
</feature>
<dbReference type="Gene3D" id="3.40.960.10">
    <property type="entry name" value="VSR Endonuclease"/>
    <property type="match status" value="1"/>
</dbReference>
<dbReference type="OrthoDB" id="5243722at2"/>
<gene>
    <name evidence="3" type="ORF">ER308_07760</name>
</gene>
<dbReference type="InterPro" id="IPR007569">
    <property type="entry name" value="DUF559"/>
</dbReference>
<accession>A0A411YE30</accession>
<evidence type="ECO:0000259" key="2">
    <source>
        <dbReference type="Pfam" id="PF13338"/>
    </source>
</evidence>
<dbReference type="EMBL" id="CP036402">
    <property type="protein sequence ID" value="QBI19458.1"/>
    <property type="molecule type" value="Genomic_DNA"/>
</dbReference>
<feature type="domain" description="DUF559" evidence="1">
    <location>
        <begin position="228"/>
        <end position="296"/>
    </location>
</feature>
<proteinExistence type="predicted"/>
<dbReference type="AlphaFoldDB" id="A0A411YE30"/>
<dbReference type="RefSeq" id="WP_131154455.1">
    <property type="nucleotide sequence ID" value="NZ_CP036402.1"/>
</dbReference>
<evidence type="ECO:0000259" key="1">
    <source>
        <dbReference type="Pfam" id="PF04480"/>
    </source>
</evidence>
<dbReference type="Pfam" id="PF13338">
    <property type="entry name" value="AbiEi_4"/>
    <property type="match status" value="1"/>
</dbReference>
<evidence type="ECO:0000313" key="3">
    <source>
        <dbReference type="EMBL" id="QBI19458.1"/>
    </source>
</evidence>
<sequence length="298" mass="31992">MSMSALLSAATTTHGCVTTAQANALGIGEGKLRQLRREGVLETVHRGVHRVAGIPHTAHQPVAAALLALGDRAAASHGSAAHLLGLERVPRPLRPQLLVSGSHRSELPGVDVRRTRTLPAKDVCVVEGLRCTTGARTIIDLAATLSAEDVIALVDDAICARVTSRTWLHARATALSVGRSGVRTVARVTHTDAPGVFWSWLERRFDQVVRAAALPPPVFNTPLPGHPHIVVDALWLDPPLVVELDGLRFHGSPAQRRKDSARANEIALAGYPLLRFTWQDVVGEPQRVARELRAALHA</sequence>
<dbReference type="InterPro" id="IPR025159">
    <property type="entry name" value="AbiEi_N"/>
</dbReference>